<feature type="domain" description="Glycosyltransferase 2-like" evidence="4">
    <location>
        <begin position="5"/>
        <end position="133"/>
    </location>
</feature>
<comment type="similarity">
    <text evidence="1">Belongs to the glycosyltransferase 2 family.</text>
</comment>
<dbReference type="PANTHER" id="PTHR43179:SF12">
    <property type="entry name" value="GALACTOFURANOSYLTRANSFERASE GLFT2"/>
    <property type="match status" value="1"/>
</dbReference>
<dbReference type="AlphaFoldDB" id="A0A8J2TLG8"/>
<keyword evidence="7" id="KW-1185">Reference proteome</keyword>
<dbReference type="CDD" id="cd00761">
    <property type="entry name" value="Glyco_tranf_GTA_type"/>
    <property type="match status" value="1"/>
</dbReference>
<keyword evidence="2" id="KW-0328">Glycosyltransferase</keyword>
<dbReference type="Pfam" id="PF02709">
    <property type="entry name" value="Glyco_transf_7C"/>
    <property type="match status" value="1"/>
</dbReference>
<dbReference type="Pfam" id="PF00535">
    <property type="entry name" value="Glycos_transf_2"/>
    <property type="match status" value="1"/>
</dbReference>
<gene>
    <name evidence="6" type="ORF">GCM10011531_04390</name>
</gene>
<dbReference type="EMBL" id="BMIC01000001">
    <property type="protein sequence ID" value="GFZ78015.1"/>
    <property type="molecule type" value="Genomic_DNA"/>
</dbReference>
<name>A0A8J2TLG8_9FLAO</name>
<organism evidence="6 7">
    <name type="scientific">Aquaticitalea lipolytica</name>
    <dbReference type="NCBI Taxonomy" id="1247562"/>
    <lineage>
        <taxon>Bacteria</taxon>
        <taxon>Pseudomonadati</taxon>
        <taxon>Bacteroidota</taxon>
        <taxon>Flavobacteriia</taxon>
        <taxon>Flavobacteriales</taxon>
        <taxon>Flavobacteriaceae</taxon>
        <taxon>Aquaticitalea</taxon>
    </lineage>
</organism>
<evidence type="ECO:0000313" key="7">
    <source>
        <dbReference type="Proteomes" id="UP000598120"/>
    </source>
</evidence>
<dbReference type="SUPFAM" id="SSF53448">
    <property type="entry name" value="Nucleotide-diphospho-sugar transferases"/>
    <property type="match status" value="1"/>
</dbReference>
<sequence>MTFTLIVCTYMRPKPLLDLLNSVKEQSLYPNQIIIVDGSTNDETKYILEQNIFENLIYFKVDETQRGLTKQRNFGISKVNKVINVVCFLDDDIILEANYFKNLINTYTENPQTVGVGGYITNEVKWYKANSNNTKAVQFCYDNWCRDEPSRFKIRQKLGLVADDKPAFMPDYSHGRSVGFLPPSDKTYEVELFMGGVSSYKKEVFEDIKFSSYFEGYGLYEDADFCLRLSKYGKLYVNTSAKCEHYHNALGRPNMFKYGKMVIRNGWYVWRVKYHKPDLKARLKWNLTALLLTLIRFSNVLNSSNKKDAFFEGIGRVYGWLSLLTNKPKIAR</sequence>
<evidence type="ECO:0000256" key="1">
    <source>
        <dbReference type="ARBA" id="ARBA00006739"/>
    </source>
</evidence>
<dbReference type="InterPro" id="IPR029044">
    <property type="entry name" value="Nucleotide-diphossugar_trans"/>
</dbReference>
<dbReference type="Gene3D" id="3.90.550.10">
    <property type="entry name" value="Spore Coat Polysaccharide Biosynthesis Protein SpsA, Chain A"/>
    <property type="match status" value="1"/>
</dbReference>
<evidence type="ECO:0000259" key="5">
    <source>
        <dbReference type="Pfam" id="PF02709"/>
    </source>
</evidence>
<protein>
    <submittedName>
        <fullName evidence="6">Glycosyl transferase family 2</fullName>
    </submittedName>
</protein>
<dbReference type="InterPro" id="IPR027791">
    <property type="entry name" value="Galactosyl_T_C"/>
</dbReference>
<comment type="caution">
    <text evidence="6">The sequence shown here is derived from an EMBL/GenBank/DDBJ whole genome shotgun (WGS) entry which is preliminary data.</text>
</comment>
<evidence type="ECO:0000256" key="3">
    <source>
        <dbReference type="ARBA" id="ARBA00022679"/>
    </source>
</evidence>
<dbReference type="RefSeq" id="WP_188604701.1">
    <property type="nucleotide sequence ID" value="NZ_BMIC01000001.1"/>
</dbReference>
<keyword evidence="3 6" id="KW-0808">Transferase</keyword>
<dbReference type="GO" id="GO:0016757">
    <property type="term" value="F:glycosyltransferase activity"/>
    <property type="evidence" value="ECO:0007669"/>
    <property type="project" value="UniProtKB-KW"/>
</dbReference>
<dbReference type="Proteomes" id="UP000598120">
    <property type="component" value="Unassembled WGS sequence"/>
</dbReference>
<proteinExistence type="inferred from homology"/>
<dbReference type="PANTHER" id="PTHR43179">
    <property type="entry name" value="RHAMNOSYLTRANSFERASE WBBL"/>
    <property type="match status" value="1"/>
</dbReference>
<evidence type="ECO:0000259" key="4">
    <source>
        <dbReference type="Pfam" id="PF00535"/>
    </source>
</evidence>
<evidence type="ECO:0000313" key="6">
    <source>
        <dbReference type="EMBL" id="GFZ78015.1"/>
    </source>
</evidence>
<dbReference type="InterPro" id="IPR001173">
    <property type="entry name" value="Glyco_trans_2-like"/>
</dbReference>
<reference evidence="6 7" key="1">
    <citation type="journal article" date="2014" name="Int. J. Syst. Evol. Microbiol.">
        <title>Complete genome sequence of Corynebacterium casei LMG S-19264T (=DSM 44701T), isolated from a smear-ripened cheese.</title>
        <authorList>
            <consortium name="US DOE Joint Genome Institute (JGI-PGF)"/>
            <person name="Walter F."/>
            <person name="Albersmeier A."/>
            <person name="Kalinowski J."/>
            <person name="Ruckert C."/>
        </authorList>
    </citation>
    <scope>NUCLEOTIDE SEQUENCE [LARGE SCALE GENOMIC DNA]</scope>
    <source>
        <strain evidence="6 7">CGMCC 1.15295</strain>
    </source>
</reference>
<evidence type="ECO:0000256" key="2">
    <source>
        <dbReference type="ARBA" id="ARBA00022676"/>
    </source>
</evidence>
<accession>A0A8J2TLG8</accession>
<feature type="domain" description="Galactosyltransferase C-terminal" evidence="5">
    <location>
        <begin position="182"/>
        <end position="234"/>
    </location>
</feature>